<accession>A0AAW0CFY5</accession>
<dbReference type="InterPro" id="IPR036390">
    <property type="entry name" value="WH_DNA-bd_sf"/>
</dbReference>
<dbReference type="SMART" id="SM00487">
    <property type="entry name" value="DEXDc"/>
    <property type="match status" value="1"/>
</dbReference>
<comment type="catalytic activity">
    <reaction evidence="10">
        <text>ATP + H2O = ADP + phosphate + H(+)</text>
        <dbReference type="Rhea" id="RHEA:13065"/>
        <dbReference type="ChEBI" id="CHEBI:15377"/>
        <dbReference type="ChEBI" id="CHEBI:15378"/>
        <dbReference type="ChEBI" id="CHEBI:30616"/>
        <dbReference type="ChEBI" id="CHEBI:43474"/>
        <dbReference type="ChEBI" id="CHEBI:456216"/>
        <dbReference type="EC" id="5.6.2.4"/>
    </reaction>
</comment>
<evidence type="ECO:0000256" key="8">
    <source>
        <dbReference type="ARBA" id="ARBA00034617"/>
    </source>
</evidence>
<dbReference type="Pfam" id="PF00271">
    <property type="entry name" value="Helicase_C"/>
    <property type="match status" value="1"/>
</dbReference>
<evidence type="ECO:0000259" key="12">
    <source>
        <dbReference type="PROSITE" id="PS51192"/>
    </source>
</evidence>
<reference evidence="14 15" key="1">
    <citation type="journal article" date="2024" name="J Genomics">
        <title>Draft genome sequencing and assembly of Favolaschia claudopus CIRM-BRFM 2984 isolated from oak limbs.</title>
        <authorList>
            <person name="Navarro D."/>
            <person name="Drula E."/>
            <person name="Chaduli D."/>
            <person name="Cazenave R."/>
            <person name="Ahrendt S."/>
            <person name="Wang J."/>
            <person name="Lipzen A."/>
            <person name="Daum C."/>
            <person name="Barry K."/>
            <person name="Grigoriev I.V."/>
            <person name="Favel A."/>
            <person name="Rosso M.N."/>
            <person name="Martin F."/>
        </authorList>
    </citation>
    <scope>NUCLEOTIDE SEQUENCE [LARGE SCALE GENOMIC DNA]</scope>
    <source>
        <strain evidence="14 15">CIRM-BRFM 2984</strain>
    </source>
</reference>
<organism evidence="14 15">
    <name type="scientific">Favolaschia claudopus</name>
    <dbReference type="NCBI Taxonomy" id="2862362"/>
    <lineage>
        <taxon>Eukaryota</taxon>
        <taxon>Fungi</taxon>
        <taxon>Dikarya</taxon>
        <taxon>Basidiomycota</taxon>
        <taxon>Agaricomycotina</taxon>
        <taxon>Agaricomycetes</taxon>
        <taxon>Agaricomycetidae</taxon>
        <taxon>Agaricales</taxon>
        <taxon>Marasmiineae</taxon>
        <taxon>Mycenaceae</taxon>
        <taxon>Favolaschia</taxon>
    </lineage>
</organism>
<dbReference type="Pfam" id="PF02889">
    <property type="entry name" value="Sec63"/>
    <property type="match status" value="1"/>
</dbReference>
<dbReference type="SMART" id="SM00490">
    <property type="entry name" value="HELICc"/>
    <property type="match status" value="1"/>
</dbReference>
<feature type="compositionally biased region" description="Polar residues" evidence="11">
    <location>
        <begin position="87"/>
        <end position="103"/>
    </location>
</feature>
<feature type="domain" description="Helicase ATP-binding" evidence="12">
    <location>
        <begin position="187"/>
        <end position="366"/>
    </location>
</feature>
<dbReference type="EC" id="5.6.2.4" evidence="9"/>
<dbReference type="SMART" id="SM00973">
    <property type="entry name" value="Sec63"/>
    <property type="match status" value="1"/>
</dbReference>
<evidence type="ECO:0000256" key="1">
    <source>
        <dbReference type="ARBA" id="ARBA00010140"/>
    </source>
</evidence>
<comment type="caution">
    <text evidence="14">The sequence shown here is derived from an EMBL/GenBank/DDBJ whole genome shotgun (WGS) entry which is preliminary data.</text>
</comment>
<keyword evidence="2" id="KW-0547">Nucleotide-binding</keyword>
<dbReference type="InterPro" id="IPR004179">
    <property type="entry name" value="Sec63-dom"/>
</dbReference>
<evidence type="ECO:0000313" key="15">
    <source>
        <dbReference type="Proteomes" id="UP001362999"/>
    </source>
</evidence>
<dbReference type="InterPro" id="IPR057842">
    <property type="entry name" value="WH_MER3"/>
</dbReference>
<feature type="compositionally biased region" description="Polar residues" evidence="11">
    <location>
        <begin position="1189"/>
        <end position="1204"/>
    </location>
</feature>
<dbReference type="PROSITE" id="PS51192">
    <property type="entry name" value="HELICASE_ATP_BIND_1"/>
    <property type="match status" value="1"/>
</dbReference>
<dbReference type="CDD" id="cd18795">
    <property type="entry name" value="SF2_C_Ski2"/>
    <property type="match status" value="1"/>
</dbReference>
<evidence type="ECO:0000256" key="6">
    <source>
        <dbReference type="ARBA" id="ARBA00023235"/>
    </source>
</evidence>
<feature type="compositionally biased region" description="Basic and acidic residues" evidence="11">
    <location>
        <begin position="1166"/>
        <end position="1178"/>
    </location>
</feature>
<name>A0AAW0CFY5_9AGAR</name>
<keyword evidence="15" id="KW-1185">Reference proteome</keyword>
<dbReference type="EMBL" id="JAWWNJ010000017">
    <property type="protein sequence ID" value="KAK7038046.1"/>
    <property type="molecule type" value="Genomic_DNA"/>
</dbReference>
<comment type="similarity">
    <text evidence="1">Belongs to the helicase family. SKI2 subfamily.</text>
</comment>
<evidence type="ECO:0000256" key="9">
    <source>
        <dbReference type="ARBA" id="ARBA00034808"/>
    </source>
</evidence>
<dbReference type="SUPFAM" id="SSF46785">
    <property type="entry name" value="Winged helix' DNA-binding domain"/>
    <property type="match status" value="1"/>
</dbReference>
<keyword evidence="6" id="KW-0413">Isomerase</keyword>
<dbReference type="InterPro" id="IPR014001">
    <property type="entry name" value="Helicase_ATP-bd"/>
</dbReference>
<dbReference type="GO" id="GO:0016787">
    <property type="term" value="F:hydrolase activity"/>
    <property type="evidence" value="ECO:0007669"/>
    <property type="project" value="UniProtKB-KW"/>
</dbReference>
<dbReference type="PANTHER" id="PTHR47835:SF3">
    <property type="entry name" value="HELICASE FOR MEIOSIS 1"/>
    <property type="match status" value="1"/>
</dbReference>
<dbReference type="InterPro" id="IPR036388">
    <property type="entry name" value="WH-like_DNA-bd_sf"/>
</dbReference>
<evidence type="ECO:0000256" key="2">
    <source>
        <dbReference type="ARBA" id="ARBA00022741"/>
    </source>
</evidence>
<proteinExistence type="inferred from homology"/>
<dbReference type="PROSITE" id="PS51194">
    <property type="entry name" value="HELICASE_CTER"/>
    <property type="match status" value="1"/>
</dbReference>
<gene>
    <name evidence="14" type="ORF">R3P38DRAFT_534538</name>
</gene>
<dbReference type="SUPFAM" id="SSF52540">
    <property type="entry name" value="P-loop containing nucleoside triphosphate hydrolases"/>
    <property type="match status" value="1"/>
</dbReference>
<dbReference type="InterPro" id="IPR027417">
    <property type="entry name" value="P-loop_NTPase"/>
</dbReference>
<feature type="region of interest" description="Disordered" evidence="11">
    <location>
        <begin position="1108"/>
        <end position="1290"/>
    </location>
</feature>
<keyword evidence="3" id="KW-0378">Hydrolase</keyword>
<protein>
    <recommendedName>
        <fullName evidence="9">DNA 3'-5' helicase</fullName>
        <ecNumber evidence="9">5.6.2.4</ecNumber>
    </recommendedName>
</protein>
<dbReference type="InterPro" id="IPR011545">
    <property type="entry name" value="DEAD/DEAH_box_helicase_dom"/>
</dbReference>
<evidence type="ECO:0000256" key="4">
    <source>
        <dbReference type="ARBA" id="ARBA00022806"/>
    </source>
</evidence>
<dbReference type="GO" id="GO:0051321">
    <property type="term" value="P:meiotic cell cycle"/>
    <property type="evidence" value="ECO:0007669"/>
    <property type="project" value="UniProtKB-KW"/>
</dbReference>
<feature type="domain" description="Helicase C-terminal" evidence="13">
    <location>
        <begin position="436"/>
        <end position="593"/>
    </location>
</feature>
<feature type="region of interest" description="Disordered" evidence="11">
    <location>
        <begin position="1033"/>
        <end position="1072"/>
    </location>
</feature>
<comment type="catalytic activity">
    <reaction evidence="8">
        <text>Couples ATP hydrolysis with the unwinding of duplex DNA by translocating in the 3'-5' direction.</text>
        <dbReference type="EC" id="5.6.2.4"/>
    </reaction>
</comment>
<dbReference type="Proteomes" id="UP001362999">
    <property type="component" value="Unassembled WGS sequence"/>
</dbReference>
<evidence type="ECO:0000256" key="11">
    <source>
        <dbReference type="SAM" id="MobiDB-lite"/>
    </source>
</evidence>
<dbReference type="Pfam" id="PF23445">
    <property type="entry name" value="WHD_SNRNP200"/>
    <property type="match status" value="1"/>
</dbReference>
<keyword evidence="7" id="KW-0469">Meiosis</keyword>
<evidence type="ECO:0000256" key="5">
    <source>
        <dbReference type="ARBA" id="ARBA00022840"/>
    </source>
</evidence>
<evidence type="ECO:0000259" key="13">
    <source>
        <dbReference type="PROSITE" id="PS51194"/>
    </source>
</evidence>
<dbReference type="FunFam" id="1.10.10.10:FF:000012">
    <property type="entry name" value="U5 small nuclear ribonucleoprotein helicase"/>
    <property type="match status" value="1"/>
</dbReference>
<feature type="compositionally biased region" description="Basic and acidic residues" evidence="11">
    <location>
        <begin position="1117"/>
        <end position="1128"/>
    </location>
</feature>
<dbReference type="GO" id="GO:0003676">
    <property type="term" value="F:nucleic acid binding"/>
    <property type="evidence" value="ECO:0007669"/>
    <property type="project" value="InterPro"/>
</dbReference>
<feature type="region of interest" description="Disordered" evidence="11">
    <location>
        <begin position="80"/>
        <end position="158"/>
    </location>
</feature>
<feature type="compositionally biased region" description="Polar residues" evidence="11">
    <location>
        <begin position="111"/>
        <end position="127"/>
    </location>
</feature>
<dbReference type="Gene3D" id="3.40.50.300">
    <property type="entry name" value="P-loop containing nucleotide triphosphate hydrolases"/>
    <property type="match status" value="2"/>
</dbReference>
<dbReference type="PANTHER" id="PTHR47835">
    <property type="entry name" value="HFM1, ATP DEPENDENT DNA HELICASE HOMOLOG"/>
    <property type="match status" value="1"/>
</dbReference>
<feature type="region of interest" description="Disordered" evidence="11">
    <location>
        <begin position="1"/>
        <end position="50"/>
    </location>
</feature>
<sequence length="1442" mass="161664">MSYEPYQDPDYGNYMEGYSHDVQDYTHDSTGYHEDEIEPTSSPSPPERRVAGLSYARRFEFDEINQYEDEEIPYYEDDPIYYPATQGIPQQYDNYSQPSSQSVARPAPSFRGQSFQMQNQRQQTSIQPHFRQQRNEPSFRAPAPLDPGAKPRNSSGIRLRPVSELPDVYRGIFKFGVFNAVQSSCFDTVANGDENMVISAPTGSGKTVLFELAIIRMLRLAKESGQAVKCVYMAPTKALCSERQRDWSAKFDPLGIKCCELTGDTVQFGRGAWGDAKNATIIITTGEKWDSLTRNWGDHGQILSQIQLFLVDEVHILNESRGSTLEVVISRMKRRGSAVRFVLVSATVPNIKDIASWIGNKRRDDAAVIFEFGEDFRPCKLTRHVIGVTRQRGENDFSFARKLDFKLFAALQKHSIGKPILIFVSTRKGVLTTANQLLKDYSEAEKGRQTLPWTHSKRLDQVFHEKQLGELVAFGIGVHHAGLTIDDRRSVEDLYLKGALRVVVATSTLAVGVNLPAHTVVIKGVQTFQNNVSIEYSDLDVMQMLGRAGRPQFDKDGTAIILCETELEQKYRELSQGETIVESSLHTNLSEHLNSEIGLGTITTVTSAKEWLRSSFLFQRIQKNPSHYSVGKDETQSWEERVDDMVMQSVGKLRQTKLIEEAQAGDKSGVLASTEFGDIMSKFYVRQSTMGLILTLPERPALREILEMISTSEELSETKLRASEKTVYNKLRKHNDIRFEVKKIEKTADKVFLLIQAVLGGVSLNSAEYKTPDSQPNLEAFSVFKHVARIARVVVEVAIVQKRGAQMKHGLELLRCLTAKAWEDRPVVLRQIESIGEKSLKVLAENGITSLALLAKQPPHRIELLLNRRPPFGHEVLASVGELPQYILAVQEVRVQSNGGKEPVEIDLSVTCGLAIEQSNAAKGKKIKGRTQMTAILTVTSDLELVDFRRIPTKALKDTKTFQITAELTKPSQSVVVYIASESIAGVTVTETYKPKVLYTEFPTRQTRPPTALDLDLEGLENDPDFWNMNVDEHGDELPEPPVKDPIVRDLTRPRERDESKAKKAQNVKKAPTDFPTKLKTMANGNYACNHSCRDKTKCRHMCCREGLAEPPKSSKKRSEAISTHKTEWTAIASPPHSKKPKKSDNMMEDLENLHQRSNVSLKLPEGGRLKLDSTSSKRKERPPLNFNVELSQLTDETPTTSFTVPALKDDDDDLLAPDQLLTASRNQRESSPETNYSDSEIDSLIRRAPSALMEDKEVDTARSPVAWQHNAKNALPSTPPPPSRKRFLSPTLLPPLKRFRMDADMPSSPIRPQVIEQDQFAMQITEQDQLFAPVPEDYDEPPLSNNFACYSPVPENSEEYDDFVLDCDLPTMPAPQDSKLTSDISTNYAALAPGLKSECLHATGPALEANTQTQEIDEEDMDDDMKQFDAWINSGAVEIVG</sequence>
<dbReference type="Gene3D" id="1.10.10.10">
    <property type="entry name" value="Winged helix-like DNA-binding domain superfamily/Winged helix DNA-binding domain"/>
    <property type="match status" value="1"/>
</dbReference>
<keyword evidence="4 14" id="KW-0347">Helicase</keyword>
<keyword evidence="5" id="KW-0067">ATP-binding</keyword>
<evidence type="ECO:0000256" key="3">
    <source>
        <dbReference type="ARBA" id="ARBA00022801"/>
    </source>
</evidence>
<dbReference type="SUPFAM" id="SSF158702">
    <property type="entry name" value="Sec63 N-terminal domain-like"/>
    <property type="match status" value="1"/>
</dbReference>
<feature type="compositionally biased region" description="Basic and acidic residues" evidence="11">
    <location>
        <begin position="18"/>
        <end position="34"/>
    </location>
</feature>
<evidence type="ECO:0000313" key="14">
    <source>
        <dbReference type="EMBL" id="KAK7038046.1"/>
    </source>
</evidence>
<evidence type="ECO:0000256" key="10">
    <source>
        <dbReference type="ARBA" id="ARBA00048988"/>
    </source>
</evidence>
<dbReference type="GO" id="GO:0005524">
    <property type="term" value="F:ATP binding"/>
    <property type="evidence" value="ECO:0007669"/>
    <property type="project" value="UniProtKB-KW"/>
</dbReference>
<dbReference type="Gene3D" id="1.10.3380.10">
    <property type="entry name" value="Sec63 N-terminal domain-like domain"/>
    <property type="match status" value="1"/>
</dbReference>
<evidence type="ECO:0000256" key="7">
    <source>
        <dbReference type="ARBA" id="ARBA00023254"/>
    </source>
</evidence>
<feature type="compositionally biased region" description="Basic and acidic residues" evidence="11">
    <location>
        <begin position="1033"/>
        <end position="1062"/>
    </location>
</feature>
<dbReference type="GO" id="GO:0043138">
    <property type="term" value="F:3'-5' DNA helicase activity"/>
    <property type="evidence" value="ECO:0007669"/>
    <property type="project" value="UniProtKB-EC"/>
</dbReference>
<dbReference type="InterPro" id="IPR001650">
    <property type="entry name" value="Helicase_C-like"/>
</dbReference>
<dbReference type="Pfam" id="PF00270">
    <property type="entry name" value="DEAD"/>
    <property type="match status" value="1"/>
</dbReference>
<dbReference type="InterPro" id="IPR052247">
    <property type="entry name" value="Meiotic_Crossover_Helicase"/>
</dbReference>